<proteinExistence type="predicted"/>
<gene>
    <name evidence="1" type="ORF">CBU02nite_07480</name>
</gene>
<comment type="caution">
    <text evidence="1">The sequence shown here is derived from an EMBL/GenBank/DDBJ whole genome shotgun (WGS) entry which is preliminary data.</text>
</comment>
<protein>
    <recommendedName>
        <fullName evidence="3">DUF4297 domain-containing protein</fullName>
    </recommendedName>
</protein>
<accession>A0A512TJ13</accession>
<organism evidence="1 2">
    <name type="scientific">Clostridium butyricum</name>
    <dbReference type="NCBI Taxonomy" id="1492"/>
    <lineage>
        <taxon>Bacteria</taxon>
        <taxon>Bacillati</taxon>
        <taxon>Bacillota</taxon>
        <taxon>Clostridia</taxon>
        <taxon>Eubacteriales</taxon>
        <taxon>Clostridiaceae</taxon>
        <taxon>Clostridium</taxon>
    </lineage>
</organism>
<sequence>MDKYIEALYQENRNAIPSWQGYHYQGQAAVLYVLRYILDVFENRPDDVSNIFMKIEWLEDFTIFEGDLIKEVYQVKKTMDKKSYEDVIQNFIMEYKTSNENIKFKAIYSEFTDIKYTQIDSMTFNKIYSDFITNTIIYQINLLVEKKNDLTYWKDNLNLQNKDSELKNIRGYVRKFIEYSQLTIEECNKIADTHLKVLSDRLKATENDYEEFIYSFDNIQILDIDSEIISTIDELINRGYIVKSDILNSEQIKDYLYIIVYAKLMSLKSKKIDGDKFIINYKMIENAFCDGKVIGKLWRKKAFDKREEIISEIKNSICEDECTNTDENKCDNCVFSQFKCLDIISLIDNCNLELPSFTPENARISIENKLSNDKSNFLIDVILEHKKNTCCNLDRDLINLNKNDIEANISQIISGSGRRKKYVREDILENIWDHLNIYMDYENIVTKEYDDEINYQDIKMINNYEKIIEERDVNKKYPTFMELPPIRFISKDRLKEK</sequence>
<dbReference type="AlphaFoldDB" id="A0A512TJ13"/>
<evidence type="ECO:0000313" key="1">
    <source>
        <dbReference type="EMBL" id="GEQ20242.1"/>
    </source>
</evidence>
<dbReference type="RefSeq" id="WP_146867993.1">
    <property type="nucleotide sequence ID" value="NZ_BKBC01000007.1"/>
</dbReference>
<dbReference type="Proteomes" id="UP000321089">
    <property type="component" value="Unassembled WGS sequence"/>
</dbReference>
<evidence type="ECO:0000313" key="2">
    <source>
        <dbReference type="Proteomes" id="UP000321089"/>
    </source>
</evidence>
<name>A0A512TJ13_CLOBU</name>
<reference evidence="1 2" key="1">
    <citation type="submission" date="2019-07" db="EMBL/GenBank/DDBJ databases">
        <title>Whole genome shotgun sequence of Clostridium butyricum NBRC 3858.</title>
        <authorList>
            <person name="Hosoyama A."/>
            <person name="Uohara A."/>
            <person name="Ohji S."/>
            <person name="Ichikawa N."/>
        </authorList>
    </citation>
    <scope>NUCLEOTIDE SEQUENCE [LARGE SCALE GENOMIC DNA]</scope>
    <source>
        <strain evidence="1 2">NBRC 3858</strain>
    </source>
</reference>
<dbReference type="EMBL" id="BKBC01000007">
    <property type="protein sequence ID" value="GEQ20242.1"/>
    <property type="molecule type" value="Genomic_DNA"/>
</dbReference>
<evidence type="ECO:0008006" key="3">
    <source>
        <dbReference type="Google" id="ProtNLM"/>
    </source>
</evidence>